<protein>
    <submittedName>
        <fullName evidence="2">Uncharacterized protein</fullName>
    </submittedName>
</protein>
<dbReference type="AlphaFoldDB" id="A0AAV5UUI6"/>
<proteinExistence type="predicted"/>
<accession>A0AAV5UUI6</accession>
<keyword evidence="3" id="KW-1185">Reference proteome</keyword>
<keyword evidence="1" id="KW-0732">Signal</keyword>
<feature type="chain" id="PRO_5043495792" evidence="1">
    <location>
        <begin position="29"/>
        <end position="80"/>
    </location>
</feature>
<dbReference type="Proteomes" id="UP001432322">
    <property type="component" value="Unassembled WGS sequence"/>
</dbReference>
<evidence type="ECO:0000256" key="1">
    <source>
        <dbReference type="SAM" id="SignalP"/>
    </source>
</evidence>
<name>A0AAV5UUI6_9BILA</name>
<evidence type="ECO:0000313" key="3">
    <source>
        <dbReference type="Proteomes" id="UP001432322"/>
    </source>
</evidence>
<organism evidence="2 3">
    <name type="scientific">Pristionchus fissidentatus</name>
    <dbReference type="NCBI Taxonomy" id="1538716"/>
    <lineage>
        <taxon>Eukaryota</taxon>
        <taxon>Metazoa</taxon>
        <taxon>Ecdysozoa</taxon>
        <taxon>Nematoda</taxon>
        <taxon>Chromadorea</taxon>
        <taxon>Rhabditida</taxon>
        <taxon>Rhabditina</taxon>
        <taxon>Diplogasteromorpha</taxon>
        <taxon>Diplogasteroidea</taxon>
        <taxon>Neodiplogasteridae</taxon>
        <taxon>Pristionchus</taxon>
    </lineage>
</organism>
<dbReference type="EMBL" id="BTSY01000001">
    <property type="protein sequence ID" value="GMT10955.1"/>
    <property type="molecule type" value="Genomic_DNA"/>
</dbReference>
<evidence type="ECO:0000313" key="2">
    <source>
        <dbReference type="EMBL" id="GMT10955.1"/>
    </source>
</evidence>
<sequence length="80" mass="9404">FGRFSLQMNFSSLLLLVISVFLFSTVDAKIRDNYRVQSMSQPDCNGLNFNDCHDQTGFDEFNDKKRTRPKTYARARPNRY</sequence>
<gene>
    <name evidence="2" type="ORF">PFISCL1PPCAC_2252</name>
</gene>
<feature type="non-terminal residue" evidence="2">
    <location>
        <position position="1"/>
    </location>
</feature>
<feature type="signal peptide" evidence="1">
    <location>
        <begin position="1"/>
        <end position="28"/>
    </location>
</feature>
<comment type="caution">
    <text evidence="2">The sequence shown here is derived from an EMBL/GenBank/DDBJ whole genome shotgun (WGS) entry which is preliminary data.</text>
</comment>
<reference evidence="2" key="1">
    <citation type="submission" date="2023-10" db="EMBL/GenBank/DDBJ databases">
        <title>Genome assembly of Pristionchus species.</title>
        <authorList>
            <person name="Yoshida K."/>
            <person name="Sommer R.J."/>
        </authorList>
    </citation>
    <scope>NUCLEOTIDE SEQUENCE</scope>
    <source>
        <strain evidence="2">RS5133</strain>
    </source>
</reference>